<dbReference type="PANTHER" id="PTHR42678">
    <property type="entry name" value="AMIDASE"/>
    <property type="match status" value="1"/>
</dbReference>
<dbReference type="NCBIfam" id="NF005300">
    <property type="entry name" value="PRK06828.1"/>
    <property type="match status" value="1"/>
</dbReference>
<dbReference type="AlphaFoldDB" id="A0A402AZV7"/>
<accession>A0A402AZV7</accession>
<dbReference type="PANTHER" id="PTHR42678:SF34">
    <property type="entry name" value="OS04G0183300 PROTEIN"/>
    <property type="match status" value="1"/>
</dbReference>
<dbReference type="NCBIfam" id="NF006006">
    <property type="entry name" value="PRK08137.1"/>
    <property type="match status" value="1"/>
</dbReference>
<dbReference type="Gene3D" id="3.90.1300.10">
    <property type="entry name" value="Amidase signature (AS) domain"/>
    <property type="match status" value="1"/>
</dbReference>
<name>A0A402AZV7_9CHLR</name>
<dbReference type="Proteomes" id="UP000287171">
    <property type="component" value="Unassembled WGS sequence"/>
</dbReference>
<organism evidence="2 3">
    <name type="scientific">Dictyobacter alpinus</name>
    <dbReference type="NCBI Taxonomy" id="2014873"/>
    <lineage>
        <taxon>Bacteria</taxon>
        <taxon>Bacillati</taxon>
        <taxon>Chloroflexota</taxon>
        <taxon>Ktedonobacteria</taxon>
        <taxon>Ktedonobacterales</taxon>
        <taxon>Dictyobacteraceae</taxon>
        <taxon>Dictyobacter</taxon>
    </lineage>
</organism>
<evidence type="ECO:0000313" key="3">
    <source>
        <dbReference type="Proteomes" id="UP000287171"/>
    </source>
</evidence>
<comment type="caution">
    <text evidence="2">The sequence shown here is derived from an EMBL/GenBank/DDBJ whole genome shotgun (WGS) entry which is preliminary data.</text>
</comment>
<evidence type="ECO:0000259" key="1">
    <source>
        <dbReference type="Pfam" id="PF01425"/>
    </source>
</evidence>
<dbReference type="SUPFAM" id="SSF75304">
    <property type="entry name" value="Amidase signature (AS) enzymes"/>
    <property type="match status" value="1"/>
</dbReference>
<dbReference type="RefSeq" id="WP_246039058.1">
    <property type="nucleotide sequence ID" value="NZ_BIFT01000001.1"/>
</dbReference>
<dbReference type="InterPro" id="IPR036928">
    <property type="entry name" value="AS_sf"/>
</dbReference>
<dbReference type="Pfam" id="PF01425">
    <property type="entry name" value="Amidase"/>
    <property type="match status" value="1"/>
</dbReference>
<dbReference type="EMBL" id="BIFT01000001">
    <property type="protein sequence ID" value="GCE24634.1"/>
    <property type="molecule type" value="Genomic_DNA"/>
</dbReference>
<gene>
    <name evidence="2" type="ORF">KDA_01180</name>
</gene>
<dbReference type="InterPro" id="IPR023631">
    <property type="entry name" value="Amidase_dom"/>
</dbReference>
<feature type="domain" description="Amidase" evidence="1">
    <location>
        <begin position="25"/>
        <end position="476"/>
    </location>
</feature>
<reference evidence="3" key="1">
    <citation type="submission" date="2018-12" db="EMBL/GenBank/DDBJ databases">
        <title>Tengunoibacter tsumagoiensis gen. nov., sp. nov., Dictyobacter kobayashii sp. nov., D. alpinus sp. nov., and D. joshuensis sp. nov. and description of Dictyobacteraceae fam. nov. within the order Ktedonobacterales isolated from Tengu-no-mugimeshi.</title>
        <authorList>
            <person name="Wang C.M."/>
            <person name="Zheng Y."/>
            <person name="Sakai Y."/>
            <person name="Toyoda A."/>
            <person name="Minakuchi Y."/>
            <person name="Abe K."/>
            <person name="Yokota A."/>
            <person name="Yabe S."/>
        </authorList>
    </citation>
    <scope>NUCLEOTIDE SEQUENCE [LARGE SCALE GENOMIC DNA]</scope>
    <source>
        <strain evidence="3">Uno16</strain>
    </source>
</reference>
<keyword evidence="3" id="KW-1185">Reference proteome</keyword>
<proteinExistence type="predicted"/>
<sequence>MHLEEVTIGELQDAMAQGKLTARQLAEQYIERIHTLDQSGPMLKSIIELNPDALTIADELDHERSTKGPRGPLHGIPVVIKDNIATADNMQTTAGSLALVDSRPPRDAFVAQKLREAGALILGKANLSEWANLRGRPSTSGWSGRGGQTRNPYVLDRTPCGSSSGSAVAVAANLVTVSLGTETDGSILCPASICDVVGIKPTVGLTSRAGVIPISHTQDSVGPFARTVKDAAIVLGAITGIDTRDEATEQGAGKSYNDYTQFLDPTALRGARIGVARDVYFGYSPKADQITEEALKQLQEAGAILIDPANIPTAKQLEESTAENTILVSDLKVDLNAYLADLHASQVHTLTDVIAFNNTHAEKELVLFGQELFIEAEATSGLDDPKYVQALAESQRLSRTEGIDAVMDQYQLDALVMPTCSPAWTIDGVNGDHYMGSSTQPAAMAGYPAISVPAGHVQGLPVGITFMGRAYSEPTLIKLAYAFEQLTKARRQPEFLPTIN</sequence>
<protein>
    <submittedName>
        <fullName evidence="2">Amidase</fullName>
    </submittedName>
</protein>
<evidence type="ECO:0000313" key="2">
    <source>
        <dbReference type="EMBL" id="GCE24634.1"/>
    </source>
</evidence>